<feature type="signal peptide" evidence="1">
    <location>
        <begin position="1"/>
        <end position="36"/>
    </location>
</feature>
<evidence type="ECO:0000256" key="1">
    <source>
        <dbReference type="SAM" id="SignalP"/>
    </source>
</evidence>
<organism evidence="2">
    <name type="scientific">Herbiconiux sp. A18JL235</name>
    <dbReference type="NCBI Taxonomy" id="3152363"/>
    <lineage>
        <taxon>Bacteria</taxon>
        <taxon>Bacillati</taxon>
        <taxon>Actinomycetota</taxon>
        <taxon>Actinomycetes</taxon>
        <taxon>Micrococcales</taxon>
        <taxon>Microbacteriaceae</taxon>
        <taxon>Herbiconiux</taxon>
    </lineage>
</organism>
<feature type="chain" id="PRO_5044221091" description="SdpA family antimicrobial peptide system protein" evidence="1">
    <location>
        <begin position="37"/>
        <end position="230"/>
    </location>
</feature>
<proteinExistence type="predicted"/>
<dbReference type="RefSeq" id="WP_368499510.1">
    <property type="nucleotide sequence ID" value="NZ_CP162511.1"/>
</dbReference>
<gene>
    <name evidence="2" type="ORF">ABFY20_08555</name>
</gene>
<reference evidence="2" key="1">
    <citation type="submission" date="2024-05" db="EMBL/GenBank/DDBJ databases">
        <title>Herbiconiux sp. A18JL235.</title>
        <authorList>
            <person name="Zhang G."/>
        </authorList>
    </citation>
    <scope>NUCLEOTIDE SEQUENCE</scope>
    <source>
        <strain evidence="2">A18JL235</strain>
    </source>
</reference>
<dbReference type="EMBL" id="CP162511">
    <property type="protein sequence ID" value="XDI07135.1"/>
    <property type="molecule type" value="Genomic_DNA"/>
</dbReference>
<accession>A0AB39BKS1</accession>
<keyword evidence="1" id="KW-0732">Signal</keyword>
<sequence>MTARPLPRAVVPAVVSVVAAATLVTVLLLAAGSAVAGDGDGRPAAGAAAVPDGASIALAPVAAAWPTGYAVSGTKSEPLYVEHITSLRDGDRFTLTIDVESQGESALGVQHGAVELDPDGRVSWMEGCTKPAAECADDPGLRGFLAQAALLGALQRGVLAADATGTARTLHGHPVVCVSDRMLYPASPPTVDGLDPCFSIATGALLGHWSTPSSAFVGPTLADGLVDQPR</sequence>
<dbReference type="AlphaFoldDB" id="A0AB39BKS1"/>
<name>A0AB39BKS1_9MICO</name>
<protein>
    <recommendedName>
        <fullName evidence="3">SdpA family antimicrobial peptide system protein</fullName>
    </recommendedName>
</protein>
<evidence type="ECO:0008006" key="3">
    <source>
        <dbReference type="Google" id="ProtNLM"/>
    </source>
</evidence>
<evidence type="ECO:0000313" key="2">
    <source>
        <dbReference type="EMBL" id="XDI07135.1"/>
    </source>
</evidence>